<dbReference type="Proteomes" id="UP000253472">
    <property type="component" value="Unassembled WGS sequence"/>
</dbReference>
<protein>
    <recommendedName>
        <fullName evidence="2">Autophagy-related protein 101</fullName>
    </recommendedName>
</protein>
<dbReference type="Pfam" id="PF07855">
    <property type="entry name" value="ATG101"/>
    <property type="match status" value="1"/>
</dbReference>
<dbReference type="InterPro" id="IPR012445">
    <property type="entry name" value="ATG101"/>
</dbReference>
<keyword evidence="5" id="KW-1185">Reference proteome</keyword>
<comment type="caution">
    <text evidence="4">The sequence shown here is derived from an EMBL/GenBank/DDBJ whole genome shotgun (WGS) entry which is preliminary data.</text>
</comment>
<dbReference type="AlphaFoldDB" id="A0A367YC20"/>
<evidence type="ECO:0000256" key="2">
    <source>
        <dbReference type="ARBA" id="ARBA00018874"/>
    </source>
</evidence>
<dbReference type="GO" id="GO:1990316">
    <property type="term" value="C:Atg1/ULK1 kinase complex"/>
    <property type="evidence" value="ECO:0007669"/>
    <property type="project" value="TreeGrafter"/>
</dbReference>
<accession>A0A367YC20</accession>
<dbReference type="PANTHER" id="PTHR13292:SF0">
    <property type="entry name" value="AUTOPHAGY-RELATED PROTEIN 101"/>
    <property type="match status" value="1"/>
</dbReference>
<dbReference type="GO" id="GO:0000407">
    <property type="term" value="C:phagophore assembly site"/>
    <property type="evidence" value="ECO:0007669"/>
    <property type="project" value="TreeGrafter"/>
</dbReference>
<reference evidence="4 5" key="1">
    <citation type="submission" date="2018-06" db="EMBL/GenBank/DDBJ databases">
        <title>Whole genome sequencing of Candida tropicalis (genome annotated by CSBL at Korea University).</title>
        <authorList>
            <person name="Ahn J."/>
        </authorList>
    </citation>
    <scope>NUCLEOTIDE SEQUENCE [LARGE SCALE GENOMIC DNA]</scope>
    <source>
        <strain evidence="4 5">ATCC 20962</strain>
    </source>
</reference>
<name>A0A367YC20_9ASCO</name>
<comment type="similarity">
    <text evidence="1">Belongs to the ATG101 family.</text>
</comment>
<gene>
    <name evidence="4" type="ORF">Cantr_09849</name>
</gene>
<dbReference type="PANTHER" id="PTHR13292">
    <property type="entry name" value="AUTOPHAGY-RELATED PROTEIN 101"/>
    <property type="match status" value="1"/>
</dbReference>
<dbReference type="STRING" id="5486.A0A367YC20"/>
<dbReference type="GO" id="GO:0019901">
    <property type="term" value="F:protein kinase binding"/>
    <property type="evidence" value="ECO:0007669"/>
    <property type="project" value="TreeGrafter"/>
</dbReference>
<sequence length="200" mass="23155">MIFIIDLVAERSVLRESLKGIIWTIFFNRLFGPVTPVTNEFMNVTYPLASNLPDLDSLIDEKINKFIHSLTESSNRGKIEVQFLSKGSNKKKTGWFSNSTYIDKEELKVWEVWRIDIEVLPLDQTNRNTQKSIRNFESNMGKVYDIIDKYKEHIPPITTLDSAPFPYKILIPDSNHTTDQATQTHEGEEGWGTYIKKILD</sequence>
<keyword evidence="3" id="KW-0072">Autophagy</keyword>
<proteinExistence type="inferred from homology"/>
<dbReference type="OrthoDB" id="10259639at2759"/>
<dbReference type="GO" id="GO:0000045">
    <property type="term" value="P:autophagosome assembly"/>
    <property type="evidence" value="ECO:0007669"/>
    <property type="project" value="TreeGrafter"/>
</dbReference>
<dbReference type="EMBL" id="QLNQ01000024">
    <property type="protein sequence ID" value="RCK63149.1"/>
    <property type="molecule type" value="Genomic_DNA"/>
</dbReference>
<evidence type="ECO:0000256" key="3">
    <source>
        <dbReference type="ARBA" id="ARBA00023006"/>
    </source>
</evidence>
<evidence type="ECO:0000313" key="5">
    <source>
        <dbReference type="Proteomes" id="UP000253472"/>
    </source>
</evidence>
<organism evidence="4 5">
    <name type="scientific">Candida viswanathii</name>
    <dbReference type="NCBI Taxonomy" id="5486"/>
    <lineage>
        <taxon>Eukaryota</taxon>
        <taxon>Fungi</taxon>
        <taxon>Dikarya</taxon>
        <taxon>Ascomycota</taxon>
        <taxon>Saccharomycotina</taxon>
        <taxon>Pichiomycetes</taxon>
        <taxon>Debaryomycetaceae</taxon>
        <taxon>Candida/Lodderomyces clade</taxon>
        <taxon>Candida</taxon>
    </lineage>
</organism>
<evidence type="ECO:0000256" key="1">
    <source>
        <dbReference type="ARBA" id="ARBA00007130"/>
    </source>
</evidence>
<evidence type="ECO:0000313" key="4">
    <source>
        <dbReference type="EMBL" id="RCK63149.1"/>
    </source>
</evidence>